<dbReference type="GO" id="GO:0005783">
    <property type="term" value="C:endoplasmic reticulum"/>
    <property type="evidence" value="ECO:0007669"/>
    <property type="project" value="TreeGrafter"/>
</dbReference>
<dbReference type="GO" id="GO:0004467">
    <property type="term" value="F:long-chain fatty acid-CoA ligase activity"/>
    <property type="evidence" value="ECO:0007669"/>
    <property type="project" value="TreeGrafter"/>
</dbReference>
<accession>A0A183MDJ9</accession>
<protein>
    <submittedName>
        <fullName evidence="4">Uncharacterized protein</fullName>
    </submittedName>
</protein>
<dbReference type="AlphaFoldDB" id="A0A183MDJ9"/>
<reference evidence="4 5" key="1">
    <citation type="submission" date="2018-11" db="EMBL/GenBank/DDBJ databases">
        <authorList>
            <consortium name="Pathogen Informatics"/>
        </authorList>
    </citation>
    <scope>NUCLEOTIDE SEQUENCE [LARGE SCALE GENOMIC DNA]</scope>
    <source>
        <strain evidence="4 5">Zambia</strain>
    </source>
</reference>
<dbReference type="SUPFAM" id="SSF56801">
    <property type="entry name" value="Acetyl-CoA synthetase-like"/>
    <property type="match status" value="1"/>
</dbReference>
<evidence type="ECO:0000256" key="2">
    <source>
        <dbReference type="ARBA" id="ARBA00022741"/>
    </source>
</evidence>
<keyword evidence="2" id="KW-0547">Nucleotide-binding</keyword>
<dbReference type="PANTHER" id="PTHR43272">
    <property type="entry name" value="LONG-CHAIN-FATTY-ACID--COA LIGASE"/>
    <property type="match status" value="1"/>
</dbReference>
<sequence length="119" mass="13387">MPGVEGSLKIVDRVKSIFKLAQGEYIAPEKIEMAYQTCKLISQIFVDGNSQKNYPVAIVVPDFTELRSALSNSKVLQHHKKLLDSELCRNETVNKFVLEKMNGVATLKLLKGFEKVCDE</sequence>
<evidence type="ECO:0000256" key="3">
    <source>
        <dbReference type="ARBA" id="ARBA00022840"/>
    </source>
</evidence>
<dbReference type="Proteomes" id="UP000277204">
    <property type="component" value="Unassembled WGS sequence"/>
</dbReference>
<gene>
    <name evidence="4" type="ORF">SMRZ_LOCUS14124</name>
</gene>
<dbReference type="GO" id="GO:0005524">
    <property type="term" value="F:ATP binding"/>
    <property type="evidence" value="ECO:0007669"/>
    <property type="project" value="UniProtKB-KW"/>
</dbReference>
<dbReference type="GO" id="GO:0016020">
    <property type="term" value="C:membrane"/>
    <property type="evidence" value="ECO:0007669"/>
    <property type="project" value="TreeGrafter"/>
</dbReference>
<name>A0A183MDJ9_9TREM</name>
<organism evidence="4 5">
    <name type="scientific">Schistosoma margrebowiei</name>
    <dbReference type="NCBI Taxonomy" id="48269"/>
    <lineage>
        <taxon>Eukaryota</taxon>
        <taxon>Metazoa</taxon>
        <taxon>Spiralia</taxon>
        <taxon>Lophotrochozoa</taxon>
        <taxon>Platyhelminthes</taxon>
        <taxon>Trematoda</taxon>
        <taxon>Digenea</taxon>
        <taxon>Strigeidida</taxon>
        <taxon>Schistosomatoidea</taxon>
        <taxon>Schistosomatidae</taxon>
        <taxon>Schistosoma</taxon>
    </lineage>
</organism>
<evidence type="ECO:0000313" key="4">
    <source>
        <dbReference type="EMBL" id="VDP10586.1"/>
    </source>
</evidence>
<keyword evidence="1" id="KW-0436">Ligase</keyword>
<dbReference type="STRING" id="48269.A0A183MDJ9"/>
<evidence type="ECO:0000256" key="1">
    <source>
        <dbReference type="ARBA" id="ARBA00022598"/>
    </source>
</evidence>
<evidence type="ECO:0000313" key="5">
    <source>
        <dbReference type="Proteomes" id="UP000277204"/>
    </source>
</evidence>
<keyword evidence="5" id="KW-1185">Reference proteome</keyword>
<dbReference type="EMBL" id="UZAI01012915">
    <property type="protein sequence ID" value="VDP10586.1"/>
    <property type="molecule type" value="Genomic_DNA"/>
</dbReference>
<dbReference type="PANTHER" id="PTHR43272:SF33">
    <property type="entry name" value="AMP-BINDING DOMAIN-CONTAINING PROTEIN-RELATED"/>
    <property type="match status" value="1"/>
</dbReference>
<proteinExistence type="predicted"/>
<keyword evidence="3" id="KW-0067">ATP-binding</keyword>